<organism evidence="3 4">
    <name type="scientific">Candidatus Desulfolinea nitratireducens</name>
    <dbReference type="NCBI Taxonomy" id="2841698"/>
    <lineage>
        <taxon>Bacteria</taxon>
        <taxon>Bacillati</taxon>
        <taxon>Chloroflexota</taxon>
        <taxon>Anaerolineae</taxon>
        <taxon>Anaerolineales</taxon>
        <taxon>Anaerolineales incertae sedis</taxon>
        <taxon>Candidatus Desulfolinea</taxon>
    </lineage>
</organism>
<dbReference type="PANTHER" id="PTHR34701">
    <property type="entry name" value="TRANSCRIPTIONAL REGULATOR MRAZ"/>
    <property type="match status" value="1"/>
</dbReference>
<dbReference type="Proteomes" id="UP000614469">
    <property type="component" value="Unassembled WGS sequence"/>
</dbReference>
<comment type="similarity">
    <text evidence="1">Belongs to the MraZ family.</text>
</comment>
<keyword evidence="1" id="KW-0805">Transcription regulation</keyword>
<gene>
    <name evidence="1" type="primary">mraZ</name>
    <name evidence="3" type="ORF">H8E29_10135</name>
</gene>
<keyword evidence="1" id="KW-0804">Transcription</keyword>
<dbReference type="PANTHER" id="PTHR34701:SF1">
    <property type="entry name" value="TRANSCRIPTIONAL REGULATOR MRAZ"/>
    <property type="match status" value="1"/>
</dbReference>
<feature type="domain" description="MraZ" evidence="2">
    <location>
        <begin position="79"/>
        <end position="135"/>
    </location>
</feature>
<dbReference type="InterPro" id="IPR003444">
    <property type="entry name" value="MraZ"/>
</dbReference>
<dbReference type="Pfam" id="PF02381">
    <property type="entry name" value="MraZ"/>
    <property type="match status" value="1"/>
</dbReference>
<evidence type="ECO:0000256" key="1">
    <source>
        <dbReference type="HAMAP-Rule" id="MF_01008"/>
    </source>
</evidence>
<protein>
    <recommendedName>
        <fullName evidence="1">Transcriptional regulator MraZ</fullName>
    </recommendedName>
</protein>
<dbReference type="GO" id="GO:2000143">
    <property type="term" value="P:negative regulation of DNA-templated transcription initiation"/>
    <property type="evidence" value="ECO:0007669"/>
    <property type="project" value="TreeGrafter"/>
</dbReference>
<dbReference type="InterPro" id="IPR037914">
    <property type="entry name" value="SpoVT-AbrB_sf"/>
</dbReference>
<comment type="subunit">
    <text evidence="1">Forms oligomers.</text>
</comment>
<dbReference type="EMBL" id="JACNJN010000116">
    <property type="protein sequence ID" value="MBC8335614.1"/>
    <property type="molecule type" value="Genomic_DNA"/>
</dbReference>
<dbReference type="InterPro" id="IPR035644">
    <property type="entry name" value="MraZ_C"/>
</dbReference>
<dbReference type="GO" id="GO:0000976">
    <property type="term" value="F:transcription cis-regulatory region binding"/>
    <property type="evidence" value="ECO:0007669"/>
    <property type="project" value="TreeGrafter"/>
</dbReference>
<sequence>MTKTMFYGQYTSQIDTNRSITLPGYFLNELAGNIYMIQGFDRNLIIMSENSFTKLYQRVIGLNMADPLVRLLARLLLGNTVLTQLKEADKMQLSERLSDYAELSEENQAVLVGQGDHVEIWSQPNWEKQNLDLQDSVTNANRFASLDLSF</sequence>
<dbReference type="HAMAP" id="MF_01008">
    <property type="entry name" value="MraZ"/>
    <property type="match status" value="1"/>
</dbReference>
<evidence type="ECO:0000313" key="3">
    <source>
        <dbReference type="EMBL" id="MBC8335614.1"/>
    </source>
</evidence>
<keyword evidence="1" id="KW-0238">DNA-binding</keyword>
<evidence type="ECO:0000259" key="2">
    <source>
        <dbReference type="Pfam" id="PF02381"/>
    </source>
</evidence>
<evidence type="ECO:0000313" key="4">
    <source>
        <dbReference type="Proteomes" id="UP000614469"/>
    </source>
</evidence>
<comment type="subcellular location">
    <subcellularLocation>
        <location evidence="1">Cytoplasm</location>
        <location evidence="1">Nucleoid</location>
    </subcellularLocation>
</comment>
<accession>A0A8J6NL79</accession>
<dbReference type="CDD" id="cd16321">
    <property type="entry name" value="MraZ_C"/>
    <property type="match status" value="1"/>
</dbReference>
<keyword evidence="1" id="KW-0963">Cytoplasm</keyword>
<reference evidence="3 4" key="1">
    <citation type="submission" date="2020-08" db="EMBL/GenBank/DDBJ databases">
        <title>Bridging the membrane lipid divide: bacteria of the FCB group superphylum have the potential to synthesize archaeal ether lipids.</title>
        <authorList>
            <person name="Villanueva L."/>
            <person name="Von Meijenfeldt F.A.B."/>
            <person name="Westbye A.B."/>
            <person name="Yadav S."/>
            <person name="Hopmans E.C."/>
            <person name="Dutilh B.E."/>
            <person name="Sinninghe Damste J.S."/>
        </authorList>
    </citation>
    <scope>NUCLEOTIDE SEQUENCE [LARGE SCALE GENOMIC DNA]</scope>
    <source>
        <strain evidence="3">NIOZ-UU36</strain>
    </source>
</reference>
<dbReference type="GO" id="GO:0005737">
    <property type="term" value="C:cytoplasm"/>
    <property type="evidence" value="ECO:0007669"/>
    <property type="project" value="UniProtKB-UniRule"/>
</dbReference>
<dbReference type="AlphaFoldDB" id="A0A8J6NL79"/>
<dbReference type="SUPFAM" id="SSF89447">
    <property type="entry name" value="AbrB/MazE/MraZ-like"/>
    <property type="match status" value="1"/>
</dbReference>
<dbReference type="GO" id="GO:0003700">
    <property type="term" value="F:DNA-binding transcription factor activity"/>
    <property type="evidence" value="ECO:0007669"/>
    <property type="project" value="UniProtKB-UniRule"/>
</dbReference>
<dbReference type="InterPro" id="IPR020603">
    <property type="entry name" value="MraZ_dom"/>
</dbReference>
<proteinExistence type="inferred from homology"/>
<comment type="caution">
    <text evidence="3">The sequence shown here is derived from an EMBL/GenBank/DDBJ whole genome shotgun (WGS) entry which is preliminary data.</text>
</comment>
<name>A0A8J6NL79_9CHLR</name>
<dbReference type="Gene3D" id="3.40.1550.20">
    <property type="entry name" value="Transcriptional regulator MraZ domain"/>
    <property type="match status" value="1"/>
</dbReference>
<dbReference type="InterPro" id="IPR038619">
    <property type="entry name" value="MraZ_sf"/>
</dbReference>
<dbReference type="GO" id="GO:0009295">
    <property type="term" value="C:nucleoid"/>
    <property type="evidence" value="ECO:0007669"/>
    <property type="project" value="UniProtKB-SubCell"/>
</dbReference>